<protein>
    <submittedName>
        <fullName evidence="6">Sensor histidine kinase inhibitor, KipI family</fullName>
    </submittedName>
</protein>
<keyword evidence="3" id="KW-0067">ATP-binding</keyword>
<proteinExistence type="predicted"/>
<organism evidence="6 7">
    <name type="scientific">Tropicimonas isoalkanivorans</name>
    <dbReference type="NCBI Taxonomy" id="441112"/>
    <lineage>
        <taxon>Bacteria</taxon>
        <taxon>Pseudomonadati</taxon>
        <taxon>Pseudomonadota</taxon>
        <taxon>Alphaproteobacteria</taxon>
        <taxon>Rhodobacterales</taxon>
        <taxon>Roseobacteraceae</taxon>
        <taxon>Tropicimonas</taxon>
    </lineage>
</organism>
<dbReference type="STRING" id="441112.SAMN04488094_102452"/>
<evidence type="ECO:0000313" key="7">
    <source>
        <dbReference type="Proteomes" id="UP000198728"/>
    </source>
</evidence>
<feature type="region of interest" description="Disordered" evidence="4">
    <location>
        <begin position="228"/>
        <end position="248"/>
    </location>
</feature>
<keyword evidence="7" id="KW-1185">Reference proteome</keyword>
<dbReference type="EMBL" id="FOLG01000002">
    <property type="protein sequence ID" value="SFC07569.1"/>
    <property type="molecule type" value="Genomic_DNA"/>
</dbReference>
<dbReference type="PANTHER" id="PTHR34698">
    <property type="entry name" value="5-OXOPROLINASE SUBUNIT B"/>
    <property type="match status" value="1"/>
</dbReference>
<evidence type="ECO:0000256" key="2">
    <source>
        <dbReference type="ARBA" id="ARBA00022801"/>
    </source>
</evidence>
<dbReference type="SUPFAM" id="SSF50891">
    <property type="entry name" value="Cyclophilin-like"/>
    <property type="match status" value="1"/>
</dbReference>
<name>A0A1I1G754_9RHOB</name>
<dbReference type="GO" id="GO:0005524">
    <property type="term" value="F:ATP binding"/>
    <property type="evidence" value="ECO:0007669"/>
    <property type="project" value="UniProtKB-KW"/>
</dbReference>
<gene>
    <name evidence="6" type="ORF">SAMN04488094_102452</name>
</gene>
<dbReference type="GO" id="GO:0016787">
    <property type="term" value="F:hydrolase activity"/>
    <property type="evidence" value="ECO:0007669"/>
    <property type="project" value="UniProtKB-KW"/>
</dbReference>
<reference evidence="6 7" key="1">
    <citation type="submission" date="2016-10" db="EMBL/GenBank/DDBJ databases">
        <authorList>
            <person name="de Groot N.N."/>
        </authorList>
    </citation>
    <scope>NUCLEOTIDE SEQUENCE [LARGE SCALE GENOMIC DNA]</scope>
    <source>
        <strain evidence="6 7">DSM 19548</strain>
    </source>
</reference>
<dbReference type="Proteomes" id="UP000198728">
    <property type="component" value="Unassembled WGS sequence"/>
</dbReference>
<dbReference type="InterPro" id="IPR003833">
    <property type="entry name" value="CT_C_D"/>
</dbReference>
<evidence type="ECO:0000256" key="3">
    <source>
        <dbReference type="ARBA" id="ARBA00022840"/>
    </source>
</evidence>
<keyword evidence="2" id="KW-0378">Hydrolase</keyword>
<dbReference type="OrthoDB" id="9778567at2"/>
<dbReference type="InterPro" id="IPR010016">
    <property type="entry name" value="PxpB"/>
</dbReference>
<dbReference type="SMART" id="SM00796">
    <property type="entry name" value="AHS1"/>
    <property type="match status" value="1"/>
</dbReference>
<sequence length="248" mass="26818">MTDETDISPPQLAPLGLDGLLVRFADRLSEAGNRATLAFRATAEDALDDLLEASSSAGAVHLRFDPTRTTHAELQRAVEALLATRDWQDAPLPARRRLWRVPAAYGGLLAPQLGRAAALAGVSETEAIAYLGSVRLRVMAIGFAPGQPYLGHLAERWDLPRQTDLDTRVPPGALGLAVRQMVLFPTSSQTGWYHVAQTAFRCFRPDGTPAFPLRPGDEMTFHPVPPEEIEAQRHDPAGDGGATCEDLP</sequence>
<dbReference type="RefSeq" id="WP_093359797.1">
    <property type="nucleotide sequence ID" value="NZ_FOLG01000002.1"/>
</dbReference>
<dbReference type="PANTHER" id="PTHR34698:SF2">
    <property type="entry name" value="5-OXOPROLINASE SUBUNIT B"/>
    <property type="match status" value="1"/>
</dbReference>
<keyword evidence="1" id="KW-0547">Nucleotide-binding</keyword>
<dbReference type="InterPro" id="IPR029000">
    <property type="entry name" value="Cyclophilin-like_dom_sf"/>
</dbReference>
<dbReference type="AlphaFoldDB" id="A0A1I1G754"/>
<dbReference type="Gene3D" id="3.30.1360.40">
    <property type="match status" value="1"/>
</dbReference>
<dbReference type="SUPFAM" id="SSF160467">
    <property type="entry name" value="PH0987 N-terminal domain-like"/>
    <property type="match status" value="1"/>
</dbReference>
<dbReference type="Gene3D" id="2.40.100.10">
    <property type="entry name" value="Cyclophilin-like"/>
    <property type="match status" value="1"/>
</dbReference>
<feature type="domain" description="Carboxyltransferase" evidence="5">
    <location>
        <begin position="10"/>
        <end position="213"/>
    </location>
</feature>
<accession>A0A1I1G754</accession>
<evidence type="ECO:0000256" key="4">
    <source>
        <dbReference type="SAM" id="MobiDB-lite"/>
    </source>
</evidence>
<evidence type="ECO:0000256" key="1">
    <source>
        <dbReference type="ARBA" id="ARBA00022741"/>
    </source>
</evidence>
<dbReference type="Pfam" id="PF02682">
    <property type="entry name" value="CT_C_D"/>
    <property type="match status" value="1"/>
</dbReference>
<evidence type="ECO:0000259" key="5">
    <source>
        <dbReference type="SMART" id="SM00796"/>
    </source>
</evidence>
<evidence type="ECO:0000313" key="6">
    <source>
        <dbReference type="EMBL" id="SFC07569.1"/>
    </source>
</evidence>